<feature type="domain" description="N-acetyltransferase" evidence="1">
    <location>
        <begin position="1"/>
        <end position="105"/>
    </location>
</feature>
<dbReference type="EMBL" id="JACSPP010000093">
    <property type="protein sequence ID" value="MBD8042032.1"/>
    <property type="molecule type" value="Genomic_DNA"/>
</dbReference>
<keyword evidence="3" id="KW-1185">Reference proteome</keyword>
<evidence type="ECO:0000313" key="3">
    <source>
        <dbReference type="Proteomes" id="UP000620874"/>
    </source>
</evidence>
<dbReference type="PROSITE" id="PS51186">
    <property type="entry name" value="GNAT"/>
    <property type="match status" value="1"/>
</dbReference>
<comment type="caution">
    <text evidence="2">The sequence shown here is derived from an EMBL/GenBank/DDBJ whole genome shotgun (WGS) entry which is preliminary data.</text>
</comment>
<dbReference type="InterPro" id="IPR000182">
    <property type="entry name" value="GNAT_dom"/>
</dbReference>
<organism evidence="2 3">
    <name type="scientific">Phocaeicola intestinalis</name>
    <dbReference type="NCBI Taxonomy" id="2762212"/>
    <lineage>
        <taxon>Bacteria</taxon>
        <taxon>Pseudomonadati</taxon>
        <taxon>Bacteroidota</taxon>
        <taxon>Bacteroidia</taxon>
        <taxon>Bacteroidales</taxon>
        <taxon>Bacteroidaceae</taxon>
        <taxon>Phocaeicola</taxon>
    </lineage>
</organism>
<dbReference type="Proteomes" id="UP000620874">
    <property type="component" value="Unassembled WGS sequence"/>
</dbReference>
<protein>
    <submittedName>
        <fullName evidence="2">GNAT family N-acetyltransferase</fullName>
    </submittedName>
</protein>
<dbReference type="SUPFAM" id="SSF55729">
    <property type="entry name" value="Acyl-CoA N-acyltransferases (Nat)"/>
    <property type="match status" value="1"/>
</dbReference>
<dbReference type="Gene3D" id="3.40.630.30">
    <property type="match status" value="1"/>
</dbReference>
<accession>A0ABR8YCW8</accession>
<sequence>MCSRSPLLTENYKEIFLSKPHYPALEIAYLAVDERYSRQGWGRIIIEAIADKAQTQEMAGCQFLTVEALNVQGHNAVTFYSKCGFSPSEYPNPNKGTLRMFRTLYPEKGEE</sequence>
<evidence type="ECO:0000259" key="1">
    <source>
        <dbReference type="PROSITE" id="PS51186"/>
    </source>
</evidence>
<reference evidence="2 3" key="1">
    <citation type="submission" date="2020-08" db="EMBL/GenBank/DDBJ databases">
        <title>A Genomic Blueprint of the Chicken Gut Microbiome.</title>
        <authorList>
            <person name="Gilroy R."/>
            <person name="Ravi A."/>
            <person name="Getino M."/>
            <person name="Pursley I."/>
            <person name="Horton D.L."/>
            <person name="Alikhan N.-F."/>
            <person name="Baker D."/>
            <person name="Gharbi K."/>
            <person name="Hall N."/>
            <person name="Watson M."/>
            <person name="Adriaenssens E.M."/>
            <person name="Foster-Nyarko E."/>
            <person name="Jarju S."/>
            <person name="Secka A."/>
            <person name="Antonio M."/>
            <person name="Oren A."/>
            <person name="Chaudhuri R."/>
            <person name="La Ragione R.M."/>
            <person name="Hildebrand F."/>
            <person name="Pallen M.J."/>
        </authorList>
    </citation>
    <scope>NUCLEOTIDE SEQUENCE [LARGE SCALE GENOMIC DNA]</scope>
    <source>
        <strain evidence="2 3">Sa1CVN1</strain>
    </source>
</reference>
<dbReference type="Pfam" id="PF13508">
    <property type="entry name" value="Acetyltransf_7"/>
    <property type="match status" value="1"/>
</dbReference>
<dbReference type="CDD" id="cd04301">
    <property type="entry name" value="NAT_SF"/>
    <property type="match status" value="1"/>
</dbReference>
<name>A0ABR8YCW8_9BACT</name>
<gene>
    <name evidence="2" type="ORF">H9625_16620</name>
</gene>
<dbReference type="InterPro" id="IPR016181">
    <property type="entry name" value="Acyl_CoA_acyltransferase"/>
</dbReference>
<proteinExistence type="predicted"/>
<evidence type="ECO:0000313" key="2">
    <source>
        <dbReference type="EMBL" id="MBD8042032.1"/>
    </source>
</evidence>